<dbReference type="PANTHER" id="PTHR33317">
    <property type="entry name" value="POLYNUCLEOTIDYL TRANSFERASE, RIBONUCLEASE H-LIKE SUPERFAMILY PROTEIN"/>
    <property type="match status" value="1"/>
</dbReference>
<comment type="similarity">
    <text evidence="5">Belongs to the YqgF HJR family.</text>
</comment>
<evidence type="ECO:0000313" key="7">
    <source>
        <dbReference type="EMBL" id="KGF31401.1"/>
    </source>
</evidence>
<comment type="subcellular location">
    <subcellularLocation>
        <location evidence="5">Cytoplasm</location>
    </subcellularLocation>
</comment>
<keyword evidence="2 5" id="KW-0690">Ribosome biogenesis</keyword>
<dbReference type="EMBL" id="JRNI01000014">
    <property type="protein sequence ID" value="KGF31401.1"/>
    <property type="molecule type" value="Genomic_DNA"/>
</dbReference>
<evidence type="ECO:0000259" key="6">
    <source>
        <dbReference type="SMART" id="SM00732"/>
    </source>
</evidence>
<gene>
    <name evidence="7" type="ORF">HMPREF2130_03595</name>
</gene>
<proteinExistence type="inferred from homology"/>
<organism evidence="7 8">
    <name type="scientific">Oligella urethralis DNF00040</name>
    <dbReference type="NCBI Taxonomy" id="1401065"/>
    <lineage>
        <taxon>Bacteria</taxon>
        <taxon>Pseudomonadati</taxon>
        <taxon>Pseudomonadota</taxon>
        <taxon>Betaproteobacteria</taxon>
        <taxon>Burkholderiales</taxon>
        <taxon>Alcaligenaceae</taxon>
        <taxon>Oligella</taxon>
    </lineage>
</organism>
<name>A0A095ZAN9_9BURK</name>
<dbReference type="GO" id="GO:0000967">
    <property type="term" value="P:rRNA 5'-end processing"/>
    <property type="evidence" value="ECO:0007669"/>
    <property type="project" value="UniProtKB-UniRule"/>
</dbReference>
<evidence type="ECO:0000313" key="8">
    <source>
        <dbReference type="Proteomes" id="UP000029629"/>
    </source>
</evidence>
<dbReference type="RefSeq" id="WP_036558171.1">
    <property type="nucleotide sequence ID" value="NZ_JRNI01000014.1"/>
</dbReference>
<feature type="domain" description="YqgF/RNase H-like" evidence="6">
    <location>
        <begin position="5"/>
        <end position="105"/>
    </location>
</feature>
<evidence type="ECO:0000256" key="3">
    <source>
        <dbReference type="ARBA" id="ARBA00022722"/>
    </source>
</evidence>
<dbReference type="InterPro" id="IPR005227">
    <property type="entry name" value="YqgF"/>
</dbReference>
<evidence type="ECO:0000256" key="4">
    <source>
        <dbReference type="ARBA" id="ARBA00022801"/>
    </source>
</evidence>
<dbReference type="InterPro" id="IPR006641">
    <property type="entry name" value="YqgF/RNaseH-like_dom"/>
</dbReference>
<evidence type="ECO:0000256" key="2">
    <source>
        <dbReference type="ARBA" id="ARBA00022517"/>
    </source>
</evidence>
<keyword evidence="1 5" id="KW-0963">Cytoplasm</keyword>
<dbReference type="HAMAP" id="MF_00651">
    <property type="entry name" value="Nuclease_YqgF"/>
    <property type="match status" value="1"/>
</dbReference>
<comment type="function">
    <text evidence="5">Could be a nuclease involved in processing of the 5'-end of pre-16S rRNA.</text>
</comment>
<evidence type="ECO:0000256" key="1">
    <source>
        <dbReference type="ARBA" id="ARBA00022490"/>
    </source>
</evidence>
<dbReference type="AlphaFoldDB" id="A0A095ZAN9"/>
<dbReference type="GO" id="GO:0005829">
    <property type="term" value="C:cytosol"/>
    <property type="evidence" value="ECO:0007669"/>
    <property type="project" value="TreeGrafter"/>
</dbReference>
<dbReference type="SUPFAM" id="SSF53098">
    <property type="entry name" value="Ribonuclease H-like"/>
    <property type="match status" value="1"/>
</dbReference>
<keyword evidence="3 5" id="KW-0540">Nuclease</keyword>
<dbReference type="Pfam" id="PF03652">
    <property type="entry name" value="RuvX"/>
    <property type="match status" value="1"/>
</dbReference>
<dbReference type="InterPro" id="IPR012337">
    <property type="entry name" value="RNaseH-like_sf"/>
</dbReference>
<accession>A0A095ZAN9</accession>
<dbReference type="GO" id="GO:0016788">
    <property type="term" value="F:hydrolase activity, acting on ester bonds"/>
    <property type="evidence" value="ECO:0007669"/>
    <property type="project" value="UniProtKB-UniRule"/>
</dbReference>
<keyword evidence="4 5" id="KW-0378">Hydrolase</keyword>
<dbReference type="PANTHER" id="PTHR33317:SF4">
    <property type="entry name" value="POLYNUCLEOTIDYL TRANSFERASE, RIBONUCLEASE H-LIKE SUPERFAMILY PROTEIN"/>
    <property type="match status" value="1"/>
</dbReference>
<sequence length="145" mass="16310">MNQEIRFLAFDFGLKKIGVAIGDSLIRQARPLAIIKSEVKQQRFAQIEALLSEWEPDQLVVGLPLTLAGEEQEASARARRFANQLHGRYGLPVVLVEEQYSSMEAQDLIRQYQQFDAKSARRFATEDDAVAAAVILQRHLDVLAS</sequence>
<dbReference type="SMART" id="SM00732">
    <property type="entry name" value="YqgFc"/>
    <property type="match status" value="1"/>
</dbReference>
<reference evidence="7 8" key="1">
    <citation type="submission" date="2014-07" db="EMBL/GenBank/DDBJ databases">
        <authorList>
            <person name="McCorrison J."/>
            <person name="Sanka R."/>
            <person name="Torralba M."/>
            <person name="Gillis M."/>
            <person name="Haft D.H."/>
            <person name="Methe B."/>
            <person name="Sutton G."/>
            <person name="Nelson K.E."/>
        </authorList>
    </citation>
    <scope>NUCLEOTIDE SEQUENCE [LARGE SCALE GENOMIC DNA]</scope>
    <source>
        <strain evidence="7 8">DNF00040</strain>
    </source>
</reference>
<dbReference type="OrthoDB" id="9796140at2"/>
<keyword evidence="8" id="KW-1185">Reference proteome</keyword>
<dbReference type="CDD" id="cd16964">
    <property type="entry name" value="YqgF"/>
    <property type="match status" value="1"/>
</dbReference>
<dbReference type="Proteomes" id="UP000029629">
    <property type="component" value="Unassembled WGS sequence"/>
</dbReference>
<dbReference type="InterPro" id="IPR037027">
    <property type="entry name" value="YqgF/RNaseH-like_dom_sf"/>
</dbReference>
<dbReference type="eggNOG" id="COG0816">
    <property type="taxonomic scope" value="Bacteria"/>
</dbReference>
<comment type="caution">
    <text evidence="7">The sequence shown here is derived from an EMBL/GenBank/DDBJ whole genome shotgun (WGS) entry which is preliminary data.</text>
</comment>
<evidence type="ECO:0000256" key="5">
    <source>
        <dbReference type="HAMAP-Rule" id="MF_00651"/>
    </source>
</evidence>
<protein>
    <recommendedName>
        <fullName evidence="5">Putative pre-16S rRNA nuclease</fullName>
        <ecNumber evidence="5">3.1.-.-</ecNumber>
    </recommendedName>
</protein>
<dbReference type="NCBIfam" id="TIGR00250">
    <property type="entry name" value="RNAse_H_YqgF"/>
    <property type="match status" value="1"/>
</dbReference>
<dbReference type="Gene3D" id="3.30.420.140">
    <property type="entry name" value="YqgF/RNase H-like domain"/>
    <property type="match status" value="1"/>
</dbReference>
<dbReference type="EC" id="3.1.-.-" evidence="5"/>
<dbReference type="GO" id="GO:0004518">
    <property type="term" value="F:nuclease activity"/>
    <property type="evidence" value="ECO:0007669"/>
    <property type="project" value="UniProtKB-KW"/>
</dbReference>